<dbReference type="GO" id="GO:0017168">
    <property type="term" value="F:5-oxoprolinase (ATP-hydrolyzing) activity"/>
    <property type="evidence" value="ECO:0007669"/>
    <property type="project" value="TreeGrafter"/>
</dbReference>
<dbReference type="PANTHER" id="PTHR11365">
    <property type="entry name" value="5-OXOPROLINASE RELATED"/>
    <property type="match status" value="1"/>
</dbReference>
<dbReference type="PANTHER" id="PTHR11365:SF2">
    <property type="entry name" value="5-OXOPROLINASE"/>
    <property type="match status" value="1"/>
</dbReference>
<evidence type="ECO:0000313" key="7">
    <source>
        <dbReference type="Proteomes" id="UP000245942"/>
    </source>
</evidence>
<dbReference type="EMBL" id="KZ819339">
    <property type="protein sequence ID" value="PWN18022.1"/>
    <property type="molecule type" value="Genomic_DNA"/>
</dbReference>
<dbReference type="Pfam" id="PF02538">
    <property type="entry name" value="Hydantoinase_B"/>
    <property type="match status" value="1"/>
</dbReference>
<dbReference type="OrthoDB" id="3643at2759"/>
<dbReference type="Pfam" id="PF01968">
    <property type="entry name" value="Hydantoinase_A"/>
    <property type="match status" value="1"/>
</dbReference>
<evidence type="ECO:0000259" key="3">
    <source>
        <dbReference type="Pfam" id="PF02538"/>
    </source>
</evidence>
<sequence>MSSSSQAAGGVRISIDRGGTFTDVHSSRAGHPDIGFKVLSENPSVYSSAPAEGVRRVLEAVHGIEIKRGTKLPIESIESIRMGTTVATNALLERKGEPTVLVVTKGFRDLLRIGAQARPDIFDITAAKLSQLYDKVIEVDERVTIATATEDPEAREITEAEAKTRGLVKGLTQEWIQVLKEPELDVITEELSTLYAQGYRCAAVACAHSFTYPAHEDSIADLAQRIGYRVSASRKILPMIKYVARANSAVVDAYLSLAVGNYISAFASEFEGGLDALGNKLVFMCSDGGLTRYDRFTGARAILSGPAAGVVGYSKTCFNTTSERRPILAVDMGGTSTDVSRFDGRLEHVFESEISEIKIQVPMLNISTVAAGGGSVLKFVNGMFVVGPQSSGSNPGPACYGRGGPLSITDANLVLGRLSPAFPCVFGPNEDQPLDEKASRRAFEAMLPLVNQEREEAARTSGRPSPAPLTVEEIAAGFIEVSNECMSRPIRSLCQNKGLDTAVHDLVSFGGAGGQHMVGIAQNLGIHNIIVPRFSSILSAYGLALADMVSELQEPCAEVLTEATNTALRASLATLMSKARQKVQLESGLVAADGDSAKAEGYLNCRYQGTSNAIMILLPSDGDFVSSFKAIHHQRYGFTLKGRDIIVDDIRARAWAESSIKQPRDYLQDLNEYAPAPFAKDPNTPTKQIFFTQGGWQTATVIPLKDLAPGTQCYGPALMYDDTQTLLVEPGCIATCLPEHVVVKLPSASEAASLDSAITSTTDDGAAPDPVALSVFGHRFMSLAEQMGTVLRQTAVSTNVKERLDFSCALFSHDGDLVANAPHIPVHLGAMSRAVKAQIELWAEKIRPGDVIVSNVPKYGGTHLPDITVMTPAFHEGEIVFWTASRAHHADIGGTSPGSMPPASKELWQEGAQIDSFLLVKQGAFDEEGIFELLSVLPAQYPGCSGTRTLEDNLSDLRAQVSANQKGIDLVYALIRDQGGLGKVRFYMGHIQKAAEAAVRRLLCVIAKRLGKNVLSAEQFLDDGCIIKVQITIDELAGSAIFDFTGTSLQSYGNINAPHAIVRSAIIYVLRSLIASDIPLNQGCLAPVTVVVPEGTLLSPGDEAAVVAGNVETSQQLADLLLTAFEACAGSQGTCNNLSFGYGGKDPSTGQTVRGFGNYETLAGGAGAGPGWNGQSAIHVHMSNTEIGDPEIMERKYPLILRQWGIREGSGGSGKYVGGNGCIRDIQFTRRLRCAILSESRSQAPRGLHGGGNGAVGVNKWIRGKGKAQRVLNLGGKAEALMEEGDRIVIMTPGGGGYGVAADEV</sequence>
<evidence type="ECO:0008006" key="8">
    <source>
        <dbReference type="Google" id="ProtNLM"/>
    </source>
</evidence>
<dbReference type="Pfam" id="PF19278">
    <property type="entry name" value="Hydant_A_C"/>
    <property type="match status" value="1"/>
</dbReference>
<dbReference type="InterPro" id="IPR045079">
    <property type="entry name" value="Oxoprolinase-like"/>
</dbReference>
<comment type="similarity">
    <text evidence="1">Belongs to the oxoprolinase family.</text>
</comment>
<dbReference type="Proteomes" id="UP000245942">
    <property type="component" value="Unassembled WGS sequence"/>
</dbReference>
<evidence type="ECO:0000256" key="1">
    <source>
        <dbReference type="ARBA" id="ARBA00010403"/>
    </source>
</evidence>
<gene>
    <name evidence="6" type="ORF">BCV69DRAFT_274734</name>
</gene>
<name>A0A316TXD8_9BASI</name>
<protein>
    <recommendedName>
        <fullName evidence="8">5-oxoprolinase</fullName>
    </recommendedName>
</protein>
<dbReference type="GeneID" id="37012780"/>
<dbReference type="InterPro" id="IPR008040">
    <property type="entry name" value="Hydant_A_N"/>
</dbReference>
<evidence type="ECO:0000259" key="2">
    <source>
        <dbReference type="Pfam" id="PF01968"/>
    </source>
</evidence>
<feature type="domain" description="Acetophenone carboxylase-like C-terminal" evidence="5">
    <location>
        <begin position="682"/>
        <end position="745"/>
    </location>
</feature>
<dbReference type="InterPro" id="IPR003692">
    <property type="entry name" value="Hydantoinase_B"/>
</dbReference>
<reference evidence="6 7" key="1">
    <citation type="journal article" date="2018" name="Mol. Biol. Evol.">
        <title>Broad Genomic Sampling Reveals a Smut Pathogenic Ancestry of the Fungal Clade Ustilaginomycotina.</title>
        <authorList>
            <person name="Kijpornyongpan T."/>
            <person name="Mondo S.J."/>
            <person name="Barry K."/>
            <person name="Sandor L."/>
            <person name="Lee J."/>
            <person name="Lipzen A."/>
            <person name="Pangilinan J."/>
            <person name="LaButti K."/>
            <person name="Hainaut M."/>
            <person name="Henrissat B."/>
            <person name="Grigoriev I.V."/>
            <person name="Spatafora J.W."/>
            <person name="Aime M.C."/>
        </authorList>
    </citation>
    <scope>NUCLEOTIDE SEQUENCE [LARGE SCALE GENOMIC DNA]</scope>
    <source>
        <strain evidence="6 7">MCA 4718</strain>
    </source>
</reference>
<keyword evidence="7" id="KW-1185">Reference proteome</keyword>
<dbReference type="GO" id="GO:0005829">
    <property type="term" value="C:cytosol"/>
    <property type="evidence" value="ECO:0007669"/>
    <property type="project" value="TreeGrafter"/>
</dbReference>
<accession>A0A316TXD8</accession>
<dbReference type="STRING" id="1684307.A0A316TXD8"/>
<feature type="domain" description="Hydantoinase B/oxoprolinase" evidence="3">
    <location>
        <begin position="769"/>
        <end position="1299"/>
    </location>
</feature>
<feature type="domain" description="Hydantoinase/oxoprolinase N-terminal" evidence="4">
    <location>
        <begin position="12"/>
        <end position="226"/>
    </location>
</feature>
<dbReference type="Pfam" id="PF05378">
    <property type="entry name" value="Hydant_A_N"/>
    <property type="match status" value="1"/>
</dbReference>
<proteinExistence type="inferred from homology"/>
<organism evidence="6 7">
    <name type="scientific">Pseudomicrostroma glucosiphilum</name>
    <dbReference type="NCBI Taxonomy" id="1684307"/>
    <lineage>
        <taxon>Eukaryota</taxon>
        <taxon>Fungi</taxon>
        <taxon>Dikarya</taxon>
        <taxon>Basidiomycota</taxon>
        <taxon>Ustilaginomycotina</taxon>
        <taxon>Exobasidiomycetes</taxon>
        <taxon>Microstromatales</taxon>
        <taxon>Microstromatales incertae sedis</taxon>
        <taxon>Pseudomicrostroma</taxon>
    </lineage>
</organism>
<evidence type="ECO:0000313" key="6">
    <source>
        <dbReference type="EMBL" id="PWN18022.1"/>
    </source>
</evidence>
<feature type="domain" description="Hydantoinase A/oxoprolinase" evidence="2">
    <location>
        <begin position="245"/>
        <end position="550"/>
    </location>
</feature>
<evidence type="ECO:0000259" key="4">
    <source>
        <dbReference type="Pfam" id="PF05378"/>
    </source>
</evidence>
<dbReference type="GO" id="GO:0006749">
    <property type="term" value="P:glutathione metabolic process"/>
    <property type="evidence" value="ECO:0007669"/>
    <property type="project" value="TreeGrafter"/>
</dbReference>
<evidence type="ECO:0000259" key="5">
    <source>
        <dbReference type="Pfam" id="PF19278"/>
    </source>
</evidence>
<dbReference type="InterPro" id="IPR049517">
    <property type="entry name" value="ACX-like_C"/>
</dbReference>
<dbReference type="InterPro" id="IPR002821">
    <property type="entry name" value="Hydantoinase_A"/>
</dbReference>
<dbReference type="RefSeq" id="XP_025345182.1">
    <property type="nucleotide sequence ID" value="XM_025491046.1"/>
</dbReference>